<gene>
    <name evidence="1" type="ORF">AKO1_004811</name>
</gene>
<evidence type="ECO:0000313" key="1">
    <source>
        <dbReference type="EMBL" id="KAL0484253.1"/>
    </source>
</evidence>
<dbReference type="PANTHER" id="PTHR43068:SF1">
    <property type="entry name" value="SLR1854 PROTEIN"/>
    <property type="match status" value="1"/>
</dbReference>
<dbReference type="Proteomes" id="UP001431209">
    <property type="component" value="Unassembled WGS sequence"/>
</dbReference>
<reference evidence="1 2" key="1">
    <citation type="submission" date="2024-03" db="EMBL/GenBank/DDBJ databases">
        <title>The Acrasis kona genome and developmental transcriptomes reveal deep origins of eukaryotic multicellular pathways.</title>
        <authorList>
            <person name="Sheikh S."/>
            <person name="Fu C.-J."/>
            <person name="Brown M.W."/>
            <person name="Baldauf S.L."/>
        </authorList>
    </citation>
    <scope>NUCLEOTIDE SEQUENCE [LARGE SCALE GENOMIC DNA]</scope>
    <source>
        <strain evidence="1 2">ATCC MYA-3509</strain>
    </source>
</reference>
<dbReference type="InterPro" id="IPR032633">
    <property type="entry name" value="ThiJ-like"/>
</dbReference>
<evidence type="ECO:0000313" key="2">
    <source>
        <dbReference type="Proteomes" id="UP001431209"/>
    </source>
</evidence>
<dbReference type="InterPro" id="IPR029062">
    <property type="entry name" value="Class_I_gatase-like"/>
</dbReference>
<dbReference type="PANTHER" id="PTHR43068">
    <property type="entry name" value="SLR1854 PROTEIN"/>
    <property type="match status" value="1"/>
</dbReference>
<dbReference type="Gene3D" id="3.40.50.880">
    <property type="match status" value="1"/>
</dbReference>
<keyword evidence="2" id="KW-1185">Reference proteome</keyword>
<organism evidence="1 2">
    <name type="scientific">Acrasis kona</name>
    <dbReference type="NCBI Taxonomy" id="1008807"/>
    <lineage>
        <taxon>Eukaryota</taxon>
        <taxon>Discoba</taxon>
        <taxon>Heterolobosea</taxon>
        <taxon>Tetramitia</taxon>
        <taxon>Eutetramitia</taxon>
        <taxon>Acrasidae</taxon>
        <taxon>Acrasis</taxon>
    </lineage>
</organism>
<protein>
    <submittedName>
        <fullName evidence="1">Uncharacterized protein</fullName>
    </submittedName>
</protein>
<dbReference type="Pfam" id="PF17124">
    <property type="entry name" value="ThiJ_like"/>
    <property type="match status" value="1"/>
</dbReference>
<accession>A0AAW2Z5N4</accession>
<sequence>MSTSMEHLKNVIIPETLEFMSDKTSKPLRTVLFPIPDKDFDPTETAFAWSILKKYGYECHFATEDGNVGVTDLAILNNEGLSFAAKTMFSMLGLTAKEDFVQKAYEDLTKDEHFLHPLSWKTVDVKNYDGLYCSGGHAWGVKQYLGSEELQRKVSEFWSLDRPVAAICHGVLLVARSKLLNDQSKSVLTGKRVTCLTNFQEWTAYYATGLMVGNMFRTYEETTQDEVTRLMYNAPNKEEATKQDQIQKLFDVGPPAYKKIWQIQEQFVVEDGNFLSARWPGDTMLIAHRFAQKLAMYNKNQ</sequence>
<name>A0AAW2Z5N4_9EUKA</name>
<dbReference type="AlphaFoldDB" id="A0AAW2Z5N4"/>
<comment type="caution">
    <text evidence="1">The sequence shown here is derived from an EMBL/GenBank/DDBJ whole genome shotgun (WGS) entry which is preliminary data.</text>
</comment>
<dbReference type="SUPFAM" id="SSF52317">
    <property type="entry name" value="Class I glutamine amidotransferase-like"/>
    <property type="match status" value="1"/>
</dbReference>
<dbReference type="EMBL" id="JAOPGA020001032">
    <property type="protein sequence ID" value="KAL0484253.1"/>
    <property type="molecule type" value="Genomic_DNA"/>
</dbReference>
<proteinExistence type="predicted"/>